<feature type="transmembrane region" description="Helical" evidence="8">
    <location>
        <begin position="387"/>
        <end position="409"/>
    </location>
</feature>
<evidence type="ECO:0000256" key="9">
    <source>
        <dbReference type="SAM" id="SignalP"/>
    </source>
</evidence>
<dbReference type="GeneID" id="37227400"/>
<dbReference type="Gene3D" id="3.90.640.10">
    <property type="entry name" value="Actin, Chain A, domain 4"/>
    <property type="match status" value="1"/>
</dbReference>
<evidence type="ECO:0000256" key="5">
    <source>
        <dbReference type="ARBA" id="ARBA00022989"/>
    </source>
</evidence>
<dbReference type="EMBL" id="KZ824427">
    <property type="protein sequence ID" value="RAL03527.1"/>
    <property type="molecule type" value="Genomic_DNA"/>
</dbReference>
<evidence type="ECO:0000256" key="7">
    <source>
        <dbReference type="RuleBase" id="RU000487"/>
    </source>
</evidence>
<evidence type="ECO:0000313" key="11">
    <source>
        <dbReference type="EMBL" id="RAL03527.1"/>
    </source>
</evidence>
<feature type="transmembrane region" description="Helical" evidence="8">
    <location>
        <begin position="269"/>
        <end position="287"/>
    </location>
</feature>
<dbReference type="SUPFAM" id="SSF53067">
    <property type="entry name" value="Actin-like ATPase domain"/>
    <property type="match status" value="1"/>
</dbReference>
<dbReference type="RefSeq" id="XP_025577854.1">
    <property type="nucleotide sequence ID" value="XM_025722535.1"/>
</dbReference>
<feature type="chain" id="PRO_5017465246" evidence="9">
    <location>
        <begin position="20"/>
        <end position="620"/>
    </location>
</feature>
<feature type="transmembrane region" description="Helical" evidence="8">
    <location>
        <begin position="591"/>
        <end position="609"/>
    </location>
</feature>
<comment type="similarity">
    <text evidence="2">Belongs to the major facilitator superfamily. Monocarboxylate porter (TC 2.A.1.13) family.</text>
</comment>
<evidence type="ECO:0000256" key="6">
    <source>
        <dbReference type="ARBA" id="ARBA00023136"/>
    </source>
</evidence>
<sequence length="620" mass="67257">MQFAKFLSLAIVAIVPALAATDAALENTEASLYPLEFYHGAPTWSNGDGSCFSSSSGVIHSVKLVHGLTCNLYFKPDCNGDPFPLKGDTPSVLHEHALKLRNRGYDLYTTLDIEHVRHIKEKYCYVSPDYESDAMTCKSAPAAYERSYTLPDGQNVTIGSERFETGEAFFDPCLIGLDTAPLRSHVRHAITNDDKDLENILSWNIVLAGGTALLPGLATAFQKNRWMKALGIIKGFRLKVSRRQTRICIGTFQTYYETTLLKDYSTSTIAWIPSLEVFFMFFMGPIVGTLSDMLGARVVIIAGSILHVFGLMMASISTEYYQILLSQGVCSAMGLCAIFQPSMSSIPSWFDKKRGAAYGIVASGSSVGGIIFPIMVSRLIERVGYGWAMRIAAFVILGLLVVTCVTVRSRTGPVRQQMEKEALMRPYRDGRMRVLVAGFVLLTFGVFIPVDFLETAALADGMGESLAQYLLAMLNAGGLVGRMGAGAFSDQVGPYNIFVVVCTITGILVLALWIPATTDAGSIVFGILFGITSGAYFSLSAALVAKIAPLREIGYWTGVLFLFASIGGLTTSPIAGAILQHDHGSFVGMKVYSGVFLLAGSVLVLMTRIRQTGWVVRVKC</sequence>
<dbReference type="Pfam" id="PF07690">
    <property type="entry name" value="MFS_1"/>
    <property type="match status" value="1"/>
</dbReference>
<dbReference type="Proteomes" id="UP000249402">
    <property type="component" value="Unassembled WGS sequence"/>
</dbReference>
<dbReference type="OrthoDB" id="5667at2759"/>
<feature type="signal peptide" evidence="9">
    <location>
        <begin position="1"/>
        <end position="19"/>
    </location>
</feature>
<keyword evidence="3" id="KW-0813">Transport</keyword>
<dbReference type="Gene3D" id="1.20.1250.20">
    <property type="entry name" value="MFS general substrate transporter like domains"/>
    <property type="match status" value="1"/>
</dbReference>
<feature type="domain" description="Major facilitator superfamily (MFS) profile" evidence="10">
    <location>
        <begin position="204"/>
        <end position="612"/>
    </location>
</feature>
<feature type="transmembrane region" description="Helical" evidence="8">
    <location>
        <begin position="430"/>
        <end position="449"/>
    </location>
</feature>
<gene>
    <name evidence="11" type="ORF">BO80DRAFT_462721</name>
</gene>
<dbReference type="Pfam" id="PF00022">
    <property type="entry name" value="Actin"/>
    <property type="match status" value="1"/>
</dbReference>
<dbReference type="PANTHER" id="PTHR11360">
    <property type="entry name" value="MONOCARBOXYLATE TRANSPORTER"/>
    <property type="match status" value="1"/>
</dbReference>
<dbReference type="InterPro" id="IPR036259">
    <property type="entry name" value="MFS_trans_sf"/>
</dbReference>
<dbReference type="VEuPathDB" id="FungiDB:BO80DRAFT_462721"/>
<dbReference type="PANTHER" id="PTHR11360:SF224">
    <property type="entry name" value="MAJOR FACILITATOR SUPERFAMILY (MFS) PROFILE DOMAIN-CONTAINING PROTEIN-RELATED"/>
    <property type="match status" value="1"/>
</dbReference>
<keyword evidence="9" id="KW-0732">Signal</keyword>
<evidence type="ECO:0000256" key="3">
    <source>
        <dbReference type="ARBA" id="ARBA00022448"/>
    </source>
</evidence>
<dbReference type="SUPFAM" id="SSF103473">
    <property type="entry name" value="MFS general substrate transporter"/>
    <property type="match status" value="1"/>
</dbReference>
<dbReference type="SMART" id="SM00268">
    <property type="entry name" value="ACTIN"/>
    <property type="match status" value="1"/>
</dbReference>
<keyword evidence="5 8" id="KW-1133">Transmembrane helix</keyword>
<organism evidence="11 12">
    <name type="scientific">Aspergillus ibericus CBS 121593</name>
    <dbReference type="NCBI Taxonomy" id="1448316"/>
    <lineage>
        <taxon>Eukaryota</taxon>
        <taxon>Fungi</taxon>
        <taxon>Dikarya</taxon>
        <taxon>Ascomycota</taxon>
        <taxon>Pezizomycotina</taxon>
        <taxon>Eurotiomycetes</taxon>
        <taxon>Eurotiomycetidae</taxon>
        <taxon>Eurotiales</taxon>
        <taxon>Aspergillaceae</taxon>
        <taxon>Aspergillus</taxon>
        <taxon>Aspergillus subgen. Circumdati</taxon>
    </lineage>
</organism>
<reference evidence="11 12" key="1">
    <citation type="submission" date="2018-02" db="EMBL/GenBank/DDBJ databases">
        <title>The genomes of Aspergillus section Nigri reveals drivers in fungal speciation.</title>
        <authorList>
            <consortium name="DOE Joint Genome Institute"/>
            <person name="Vesth T.C."/>
            <person name="Nybo J."/>
            <person name="Theobald S."/>
            <person name="Brandl J."/>
            <person name="Frisvad J.C."/>
            <person name="Nielsen K.F."/>
            <person name="Lyhne E.K."/>
            <person name="Kogle M.E."/>
            <person name="Kuo A."/>
            <person name="Riley R."/>
            <person name="Clum A."/>
            <person name="Nolan M."/>
            <person name="Lipzen A."/>
            <person name="Salamov A."/>
            <person name="Henrissat B."/>
            <person name="Wiebenga A."/>
            <person name="De vries R.P."/>
            <person name="Grigoriev I.V."/>
            <person name="Mortensen U.H."/>
            <person name="Andersen M.R."/>
            <person name="Baker S.E."/>
        </authorList>
    </citation>
    <scope>NUCLEOTIDE SEQUENCE [LARGE SCALE GENOMIC DNA]</scope>
    <source>
        <strain evidence="11 12">CBS 121593</strain>
    </source>
</reference>
<evidence type="ECO:0000256" key="8">
    <source>
        <dbReference type="SAM" id="Phobius"/>
    </source>
</evidence>
<feature type="transmembrane region" description="Helical" evidence="8">
    <location>
        <begin position="355"/>
        <end position="375"/>
    </location>
</feature>
<evidence type="ECO:0000256" key="2">
    <source>
        <dbReference type="ARBA" id="ARBA00006727"/>
    </source>
</evidence>
<protein>
    <submittedName>
        <fullName evidence="11">MFS general substrate transporter</fullName>
    </submittedName>
</protein>
<dbReference type="InterPro" id="IPR043129">
    <property type="entry name" value="ATPase_NBD"/>
</dbReference>
<dbReference type="CDD" id="cd17352">
    <property type="entry name" value="MFS_MCT_SLC16"/>
    <property type="match status" value="1"/>
</dbReference>
<proteinExistence type="inferred from homology"/>
<comment type="subcellular location">
    <subcellularLocation>
        <location evidence="1">Membrane</location>
        <topology evidence="1">Multi-pass membrane protein</topology>
    </subcellularLocation>
</comment>
<feature type="transmembrane region" description="Helical" evidence="8">
    <location>
        <begin position="555"/>
        <end position="579"/>
    </location>
</feature>
<dbReference type="GO" id="GO:0022857">
    <property type="term" value="F:transmembrane transporter activity"/>
    <property type="evidence" value="ECO:0007669"/>
    <property type="project" value="InterPro"/>
</dbReference>
<keyword evidence="6 8" id="KW-0472">Membrane</keyword>
<feature type="transmembrane region" description="Helical" evidence="8">
    <location>
        <begin position="495"/>
        <end position="514"/>
    </location>
</feature>
<feature type="transmembrane region" description="Helical" evidence="8">
    <location>
        <begin position="520"/>
        <end position="543"/>
    </location>
</feature>
<evidence type="ECO:0000313" key="12">
    <source>
        <dbReference type="Proteomes" id="UP000249402"/>
    </source>
</evidence>
<feature type="transmembrane region" description="Helical" evidence="8">
    <location>
        <begin position="469"/>
        <end position="488"/>
    </location>
</feature>
<dbReference type="InterPro" id="IPR020846">
    <property type="entry name" value="MFS_dom"/>
</dbReference>
<dbReference type="PROSITE" id="PS50850">
    <property type="entry name" value="MFS"/>
    <property type="match status" value="1"/>
</dbReference>
<keyword evidence="12" id="KW-1185">Reference proteome</keyword>
<feature type="transmembrane region" description="Helical" evidence="8">
    <location>
        <begin position="320"/>
        <end position="343"/>
    </location>
</feature>
<name>A0A395H6J1_9EURO</name>
<dbReference type="InterPro" id="IPR011701">
    <property type="entry name" value="MFS"/>
</dbReference>
<comment type="similarity">
    <text evidence="7">Belongs to the actin family.</text>
</comment>
<dbReference type="GO" id="GO:0016020">
    <property type="term" value="C:membrane"/>
    <property type="evidence" value="ECO:0007669"/>
    <property type="project" value="UniProtKB-SubCell"/>
</dbReference>
<accession>A0A395H6J1</accession>
<keyword evidence="4 8" id="KW-0812">Transmembrane</keyword>
<dbReference type="AlphaFoldDB" id="A0A395H6J1"/>
<dbReference type="InterPro" id="IPR050327">
    <property type="entry name" value="Proton-linked_MCT"/>
</dbReference>
<dbReference type="InterPro" id="IPR004000">
    <property type="entry name" value="Actin"/>
</dbReference>
<feature type="transmembrane region" description="Helical" evidence="8">
    <location>
        <begin position="294"/>
        <end position="314"/>
    </location>
</feature>
<evidence type="ECO:0000256" key="4">
    <source>
        <dbReference type="ARBA" id="ARBA00022692"/>
    </source>
</evidence>
<evidence type="ECO:0000259" key="10">
    <source>
        <dbReference type="PROSITE" id="PS50850"/>
    </source>
</evidence>
<evidence type="ECO:0000256" key="1">
    <source>
        <dbReference type="ARBA" id="ARBA00004141"/>
    </source>
</evidence>